<keyword evidence="2" id="KW-1133">Transmembrane helix</keyword>
<feature type="transmembrane region" description="Helical" evidence="2">
    <location>
        <begin position="155"/>
        <end position="179"/>
    </location>
</feature>
<sequence length="189" mass="21073">MPKNIDIGPGDHEPSVEPTFSHHQNTPPSQKHVSRQREQLKNKLNRLAWLMDNSFRIPGTQLRFGIDGLIGLFPGLGDALGALISSHIISQAAQMGVPKSILLKMAFNVAIDALLGIFPVIGDMSDFIWKANYRNVKLLNDYVEEPQKTKTYSRFFVGIIGLLVIGVVVLIGAFGFLLMRWLWYSVQGN</sequence>
<dbReference type="InterPro" id="IPR025187">
    <property type="entry name" value="DUF4112"/>
</dbReference>
<evidence type="ECO:0000256" key="2">
    <source>
        <dbReference type="SAM" id="Phobius"/>
    </source>
</evidence>
<dbReference type="AlphaFoldDB" id="A0A1H2ZGZ3"/>
<dbReference type="RefSeq" id="WP_083340329.1">
    <property type="nucleotide sequence ID" value="NZ_FNNH01000076.1"/>
</dbReference>
<evidence type="ECO:0008006" key="5">
    <source>
        <dbReference type="Google" id="ProtNLM"/>
    </source>
</evidence>
<dbReference type="PANTHER" id="PTHR35519">
    <property type="entry name" value="MEMBRANE PROTEINS"/>
    <property type="match status" value="1"/>
</dbReference>
<evidence type="ECO:0000313" key="3">
    <source>
        <dbReference type="EMBL" id="SDX16666.1"/>
    </source>
</evidence>
<dbReference type="Proteomes" id="UP000183454">
    <property type="component" value="Unassembled WGS sequence"/>
</dbReference>
<accession>A0A1H2ZGZ3</accession>
<proteinExistence type="predicted"/>
<feature type="transmembrane region" description="Helical" evidence="2">
    <location>
        <begin position="101"/>
        <end position="121"/>
    </location>
</feature>
<dbReference type="EMBL" id="FNNH01000076">
    <property type="protein sequence ID" value="SDX16666.1"/>
    <property type="molecule type" value="Genomic_DNA"/>
</dbReference>
<reference evidence="3 4" key="1">
    <citation type="submission" date="2016-10" db="EMBL/GenBank/DDBJ databases">
        <authorList>
            <person name="de Groot N.N."/>
        </authorList>
    </citation>
    <scope>NUCLEOTIDE SEQUENCE [LARGE SCALE GENOMIC DNA]</scope>
    <source>
        <strain evidence="3 4">Nm110</strain>
    </source>
</reference>
<organism evidence="3 4">
    <name type="scientific">Nitrosomonas communis</name>
    <dbReference type="NCBI Taxonomy" id="44574"/>
    <lineage>
        <taxon>Bacteria</taxon>
        <taxon>Pseudomonadati</taxon>
        <taxon>Pseudomonadota</taxon>
        <taxon>Betaproteobacteria</taxon>
        <taxon>Nitrosomonadales</taxon>
        <taxon>Nitrosomonadaceae</taxon>
        <taxon>Nitrosomonas</taxon>
    </lineage>
</organism>
<keyword evidence="2" id="KW-0812">Transmembrane</keyword>
<dbReference type="Pfam" id="PF13430">
    <property type="entry name" value="DUF4112"/>
    <property type="match status" value="1"/>
</dbReference>
<feature type="compositionally biased region" description="Polar residues" evidence="1">
    <location>
        <begin position="21"/>
        <end position="31"/>
    </location>
</feature>
<evidence type="ECO:0000256" key="1">
    <source>
        <dbReference type="SAM" id="MobiDB-lite"/>
    </source>
</evidence>
<gene>
    <name evidence="3" type="ORF">SAMN05421882_10768</name>
</gene>
<dbReference type="PANTHER" id="PTHR35519:SF2">
    <property type="entry name" value="PH DOMAIN PROTEIN"/>
    <property type="match status" value="1"/>
</dbReference>
<name>A0A1H2ZGZ3_9PROT</name>
<feature type="region of interest" description="Disordered" evidence="1">
    <location>
        <begin position="1"/>
        <end position="35"/>
    </location>
</feature>
<protein>
    <recommendedName>
        <fullName evidence="5">DUF4112 domain-containing protein</fullName>
    </recommendedName>
</protein>
<evidence type="ECO:0000313" key="4">
    <source>
        <dbReference type="Proteomes" id="UP000183454"/>
    </source>
</evidence>
<keyword evidence="2" id="KW-0472">Membrane</keyword>